<keyword evidence="2 4" id="KW-0064">Aspartyl protease</keyword>
<feature type="active site" evidence="3">
    <location>
        <position position="236"/>
    </location>
</feature>
<comment type="similarity">
    <text evidence="1 4">Belongs to the peptidase A1 family.</text>
</comment>
<keyword evidence="4" id="KW-0378">Hydrolase</keyword>
<name>A0A6A5QYP8_AMPQU</name>
<gene>
    <name evidence="6" type="ORF">BDU57DRAFT_18686</name>
</gene>
<evidence type="ECO:0000259" key="5">
    <source>
        <dbReference type="PROSITE" id="PS51767"/>
    </source>
</evidence>
<dbReference type="SUPFAM" id="SSF50630">
    <property type="entry name" value="Acid proteases"/>
    <property type="match status" value="1"/>
</dbReference>
<dbReference type="InterPro" id="IPR034164">
    <property type="entry name" value="Pepsin-like_dom"/>
</dbReference>
<feature type="domain" description="Peptidase A1" evidence="5">
    <location>
        <begin position="1"/>
        <end position="346"/>
    </location>
</feature>
<evidence type="ECO:0000256" key="2">
    <source>
        <dbReference type="ARBA" id="ARBA00022750"/>
    </source>
</evidence>
<dbReference type="PANTHER" id="PTHR47966">
    <property type="entry name" value="BETA-SITE APP-CLEAVING ENZYME, ISOFORM A-RELATED"/>
    <property type="match status" value="1"/>
</dbReference>
<keyword evidence="7" id="KW-1185">Reference proteome</keyword>
<proteinExistence type="inferred from homology"/>
<dbReference type="InterPro" id="IPR033121">
    <property type="entry name" value="PEPTIDASE_A1"/>
</dbReference>
<accession>A0A6A5QYP8</accession>
<dbReference type="CDD" id="cd05471">
    <property type="entry name" value="pepsin_like"/>
    <property type="match status" value="1"/>
</dbReference>
<dbReference type="PROSITE" id="PS51767">
    <property type="entry name" value="PEPTIDASE_A1"/>
    <property type="match status" value="1"/>
</dbReference>
<evidence type="ECO:0000313" key="6">
    <source>
        <dbReference type="EMBL" id="KAF1920573.1"/>
    </source>
</evidence>
<keyword evidence="4" id="KW-0645">Protease</keyword>
<dbReference type="OrthoDB" id="15189at2759"/>
<reference evidence="6" key="1">
    <citation type="journal article" date="2020" name="Stud. Mycol.">
        <title>101 Dothideomycetes genomes: a test case for predicting lifestyles and emergence of pathogens.</title>
        <authorList>
            <person name="Haridas S."/>
            <person name="Albert R."/>
            <person name="Binder M."/>
            <person name="Bloem J."/>
            <person name="Labutti K."/>
            <person name="Salamov A."/>
            <person name="Andreopoulos B."/>
            <person name="Baker S."/>
            <person name="Barry K."/>
            <person name="Bills G."/>
            <person name="Bluhm B."/>
            <person name="Cannon C."/>
            <person name="Castanera R."/>
            <person name="Culley D."/>
            <person name="Daum C."/>
            <person name="Ezra D."/>
            <person name="Gonzalez J."/>
            <person name="Henrissat B."/>
            <person name="Kuo A."/>
            <person name="Liang C."/>
            <person name="Lipzen A."/>
            <person name="Lutzoni F."/>
            <person name="Magnuson J."/>
            <person name="Mondo S."/>
            <person name="Nolan M."/>
            <person name="Ohm R."/>
            <person name="Pangilinan J."/>
            <person name="Park H.-J."/>
            <person name="Ramirez L."/>
            <person name="Alfaro M."/>
            <person name="Sun H."/>
            <person name="Tritt A."/>
            <person name="Yoshinaga Y."/>
            <person name="Zwiers L.-H."/>
            <person name="Turgeon B."/>
            <person name="Goodwin S."/>
            <person name="Spatafora J."/>
            <person name="Crous P."/>
            <person name="Grigoriev I."/>
        </authorList>
    </citation>
    <scope>NUCLEOTIDE SEQUENCE</scope>
    <source>
        <strain evidence="6">HMLAC05119</strain>
    </source>
</reference>
<dbReference type="InterPro" id="IPR021109">
    <property type="entry name" value="Peptidase_aspartic_dom_sf"/>
</dbReference>
<evidence type="ECO:0000256" key="1">
    <source>
        <dbReference type="ARBA" id="ARBA00007447"/>
    </source>
</evidence>
<dbReference type="EMBL" id="ML979132">
    <property type="protein sequence ID" value="KAF1920573.1"/>
    <property type="molecule type" value="Genomic_DNA"/>
</dbReference>
<organism evidence="6 7">
    <name type="scientific">Ampelomyces quisqualis</name>
    <name type="common">Powdery mildew agent</name>
    <dbReference type="NCBI Taxonomy" id="50730"/>
    <lineage>
        <taxon>Eukaryota</taxon>
        <taxon>Fungi</taxon>
        <taxon>Dikarya</taxon>
        <taxon>Ascomycota</taxon>
        <taxon>Pezizomycotina</taxon>
        <taxon>Dothideomycetes</taxon>
        <taxon>Pleosporomycetidae</taxon>
        <taxon>Pleosporales</taxon>
        <taxon>Pleosporineae</taxon>
        <taxon>Phaeosphaeriaceae</taxon>
        <taxon>Ampelomyces</taxon>
    </lineage>
</organism>
<sequence>MANVIVGDQVIPLVVDTGTERTWVATSSFRCVDTSGEPSSTCNFGHRFVPSKSKTLRQPIKEEFIMSYESGEFMKGEAFIEEISLGRQRVGHEMRPAFTIRQTIGIPEHGYWEGDSISAGALGLAFPRIPDRWSIVQTLFEHPDMDPVFSIALDRPSTTAGPSAAGVLAFGGIPNVNLRTDSWVRTPIIAPLPHAPEILAIGIDGFDITPPVGSSHTPKSEEAIQFISRRLIMAVDSGTSLIQAPPDIVEHIASLFDPPAWLDTDQNLWFMKCNAIAPTVSIKIRGKLFNISPEDLVTPRPALEENLCSLAIEPSISMYDWVLGEAWLRNVVVVFDYTSNRKSGGSGNNDAYGVLHIAAR</sequence>
<evidence type="ECO:0000256" key="4">
    <source>
        <dbReference type="RuleBase" id="RU000454"/>
    </source>
</evidence>
<dbReference type="PROSITE" id="PS00141">
    <property type="entry name" value="ASP_PROTEASE"/>
    <property type="match status" value="1"/>
</dbReference>
<protein>
    <submittedName>
        <fullName evidence="6">Aspartic peptidase domain-containing protein</fullName>
    </submittedName>
</protein>
<dbReference type="GO" id="GO:0006508">
    <property type="term" value="P:proteolysis"/>
    <property type="evidence" value="ECO:0007669"/>
    <property type="project" value="UniProtKB-KW"/>
</dbReference>
<dbReference type="GO" id="GO:0004190">
    <property type="term" value="F:aspartic-type endopeptidase activity"/>
    <property type="evidence" value="ECO:0007669"/>
    <property type="project" value="UniProtKB-KW"/>
</dbReference>
<dbReference type="Proteomes" id="UP000800096">
    <property type="component" value="Unassembled WGS sequence"/>
</dbReference>
<dbReference type="InterPro" id="IPR001461">
    <property type="entry name" value="Aspartic_peptidase_A1"/>
</dbReference>
<dbReference type="AlphaFoldDB" id="A0A6A5QYP8"/>
<dbReference type="InterPro" id="IPR001969">
    <property type="entry name" value="Aspartic_peptidase_AS"/>
</dbReference>
<feature type="active site" evidence="3">
    <location>
        <position position="16"/>
    </location>
</feature>
<dbReference type="Pfam" id="PF00026">
    <property type="entry name" value="Asp"/>
    <property type="match status" value="1"/>
</dbReference>
<evidence type="ECO:0000313" key="7">
    <source>
        <dbReference type="Proteomes" id="UP000800096"/>
    </source>
</evidence>
<dbReference type="Gene3D" id="2.40.70.10">
    <property type="entry name" value="Acid Proteases"/>
    <property type="match status" value="2"/>
</dbReference>
<dbReference type="PANTHER" id="PTHR47966:SF47">
    <property type="entry name" value="ENDOPEPTIDASE, PUTATIVE (AFU_ORTHOLOGUE AFUA_3G01220)-RELATED"/>
    <property type="match status" value="1"/>
</dbReference>
<dbReference type="GO" id="GO:0000324">
    <property type="term" value="C:fungal-type vacuole"/>
    <property type="evidence" value="ECO:0007669"/>
    <property type="project" value="TreeGrafter"/>
</dbReference>
<dbReference type="PRINTS" id="PR00792">
    <property type="entry name" value="PEPSIN"/>
</dbReference>
<evidence type="ECO:0000256" key="3">
    <source>
        <dbReference type="PIRSR" id="PIRSR601461-1"/>
    </source>
</evidence>